<evidence type="ECO:0000259" key="2">
    <source>
        <dbReference type="Pfam" id="PF13192"/>
    </source>
</evidence>
<feature type="domain" description="Thioredoxin-like fold" evidence="2">
    <location>
        <begin position="1"/>
        <end position="72"/>
    </location>
</feature>
<sequence>MDIEVFVHPTCSTCHALLQRLHRWGLIDKVRIIDTSKDPYVAIEKGVRSVPSIFINGELAFAGVMDFEEVRSALLGNAPMRSSSPSENELVQAFMRGVLDSVATALWLYVNEDCGAFLRDGATLKAMMGIGDEELGKFEAIVQGMNCAQLVSSNEESFLRVISTNFAREIYWVLGKVSWATVKSLYSREAVAHWMIVRSALGRVGLRPHRLSEPGFASKVDRVYEYLERRFDELMDKVSKEQDEIAKDWSILAR</sequence>
<dbReference type="OrthoDB" id="31032at2157"/>
<dbReference type="Proteomes" id="UP000610960">
    <property type="component" value="Unassembled WGS sequence"/>
</dbReference>
<reference evidence="3" key="1">
    <citation type="journal article" date="2014" name="Int. J. Syst. Evol. Microbiol.">
        <title>Complete genome sequence of Corynebacterium casei LMG S-19264T (=DSM 44701T), isolated from a smear-ripened cheese.</title>
        <authorList>
            <consortium name="US DOE Joint Genome Institute (JGI-PGF)"/>
            <person name="Walter F."/>
            <person name="Albersmeier A."/>
            <person name="Kalinowski J."/>
            <person name="Ruckert C."/>
        </authorList>
    </citation>
    <scope>NUCLEOTIDE SEQUENCE</scope>
    <source>
        <strain evidence="3">JCM 10088</strain>
    </source>
</reference>
<dbReference type="Pfam" id="PF13192">
    <property type="entry name" value="Thioredoxin_3"/>
    <property type="match status" value="1"/>
</dbReference>
<dbReference type="RefSeq" id="WP_188596221.1">
    <property type="nucleotide sequence ID" value="NZ_BMNL01000002.1"/>
</dbReference>
<evidence type="ECO:0000256" key="1">
    <source>
        <dbReference type="ARBA" id="ARBA00007787"/>
    </source>
</evidence>
<accession>A0A830GTK0</accession>
<evidence type="ECO:0000313" key="3">
    <source>
        <dbReference type="EMBL" id="GGP20514.1"/>
    </source>
</evidence>
<dbReference type="EMBL" id="BMNL01000002">
    <property type="protein sequence ID" value="GGP20514.1"/>
    <property type="molecule type" value="Genomic_DNA"/>
</dbReference>
<comment type="caution">
    <text evidence="3">The sequence shown here is derived from an EMBL/GenBank/DDBJ whole genome shotgun (WGS) entry which is preliminary data.</text>
</comment>
<dbReference type="SUPFAM" id="SSF52833">
    <property type="entry name" value="Thioredoxin-like"/>
    <property type="match status" value="1"/>
</dbReference>
<organism evidence="3 4">
    <name type="scientific">Thermocladium modestius</name>
    <dbReference type="NCBI Taxonomy" id="62609"/>
    <lineage>
        <taxon>Archaea</taxon>
        <taxon>Thermoproteota</taxon>
        <taxon>Thermoprotei</taxon>
        <taxon>Thermoproteales</taxon>
        <taxon>Thermoproteaceae</taxon>
        <taxon>Thermocladium</taxon>
    </lineage>
</organism>
<protein>
    <submittedName>
        <fullName evidence="3">Thioredoxin</fullName>
    </submittedName>
</protein>
<gene>
    <name evidence="3" type="ORF">GCM10007981_08910</name>
</gene>
<dbReference type="InterPro" id="IPR012336">
    <property type="entry name" value="Thioredoxin-like_fold"/>
</dbReference>
<comment type="similarity">
    <text evidence="1">Belongs to the glutaredoxin family.</text>
</comment>
<name>A0A830GTK0_9CREN</name>
<dbReference type="Gene3D" id="3.40.30.10">
    <property type="entry name" value="Glutaredoxin"/>
    <property type="match status" value="1"/>
</dbReference>
<reference evidence="3" key="2">
    <citation type="submission" date="2020-09" db="EMBL/GenBank/DDBJ databases">
        <authorList>
            <person name="Sun Q."/>
            <person name="Ohkuma M."/>
        </authorList>
    </citation>
    <scope>NUCLEOTIDE SEQUENCE</scope>
    <source>
        <strain evidence="3">JCM 10088</strain>
    </source>
</reference>
<dbReference type="InterPro" id="IPR036249">
    <property type="entry name" value="Thioredoxin-like_sf"/>
</dbReference>
<dbReference type="AlphaFoldDB" id="A0A830GTK0"/>
<evidence type="ECO:0000313" key="4">
    <source>
        <dbReference type="Proteomes" id="UP000610960"/>
    </source>
</evidence>
<proteinExistence type="inferred from homology"/>
<keyword evidence="4" id="KW-1185">Reference proteome</keyword>